<organism evidence="1 2">
    <name type="scientific">Draconibacterium sediminis</name>
    <dbReference type="NCBI Taxonomy" id="1544798"/>
    <lineage>
        <taxon>Bacteria</taxon>
        <taxon>Pseudomonadati</taxon>
        <taxon>Bacteroidota</taxon>
        <taxon>Bacteroidia</taxon>
        <taxon>Marinilabiliales</taxon>
        <taxon>Prolixibacteraceae</taxon>
        <taxon>Draconibacterium</taxon>
    </lineage>
</organism>
<keyword evidence="2" id="KW-1185">Reference proteome</keyword>
<name>A0A0D8JB94_9BACT</name>
<dbReference type="AlphaFoldDB" id="A0A0D8JB94"/>
<dbReference type="RefSeq" id="WP_045031688.1">
    <property type="nucleotide sequence ID" value="NZ_JRHC01000004.1"/>
</dbReference>
<dbReference type="OrthoDB" id="1123433at2"/>
<comment type="caution">
    <text evidence="1">The sequence shown here is derived from an EMBL/GenBank/DDBJ whole genome shotgun (WGS) entry which is preliminary data.</text>
</comment>
<protein>
    <submittedName>
        <fullName evidence="1">Uncharacterized protein</fullName>
    </submittedName>
</protein>
<gene>
    <name evidence="1" type="ORF">LH29_17030</name>
</gene>
<proteinExistence type="predicted"/>
<dbReference type="Proteomes" id="UP000032544">
    <property type="component" value="Unassembled WGS sequence"/>
</dbReference>
<dbReference type="STRING" id="1544798.LH29_17030"/>
<evidence type="ECO:0000313" key="1">
    <source>
        <dbReference type="EMBL" id="KJF43083.1"/>
    </source>
</evidence>
<sequence>MDDIVVIILTLIVAVFGILNKTRKKSAAPGESASETGSAQDFWEMLMDDNEDMPRQPQPQEVLDEMVEEEPVQEIRPAYQYSTEVRKSAPLRRKVEQPKKTKKKSLILGEKFSLKKAVIYSEIINRKYV</sequence>
<evidence type="ECO:0000313" key="2">
    <source>
        <dbReference type="Proteomes" id="UP000032544"/>
    </source>
</evidence>
<accession>A0A0D8JB94</accession>
<dbReference type="EMBL" id="JRHC01000004">
    <property type="protein sequence ID" value="KJF43083.1"/>
    <property type="molecule type" value="Genomic_DNA"/>
</dbReference>
<reference evidence="1 2" key="1">
    <citation type="submission" date="2014-09" db="EMBL/GenBank/DDBJ databases">
        <title>Draft Genome Sequence of Draconibacterium sp. JN14CK-3.</title>
        <authorList>
            <person name="Dong C."/>
            <person name="Lai Q."/>
            <person name="Shao Z."/>
        </authorList>
    </citation>
    <scope>NUCLEOTIDE SEQUENCE [LARGE SCALE GENOMIC DNA]</scope>
    <source>
        <strain evidence="1 2">JN14CK-3</strain>
    </source>
</reference>